<name>A0A1F5VLV3_9BACT</name>
<comment type="caution">
    <text evidence="3">The sequence shown here is derived from an EMBL/GenBank/DDBJ whole genome shotgun (WGS) entry which is preliminary data.</text>
</comment>
<feature type="transmembrane region" description="Helical" evidence="2">
    <location>
        <begin position="153"/>
        <end position="175"/>
    </location>
</feature>
<evidence type="ECO:0000256" key="2">
    <source>
        <dbReference type="SAM" id="Phobius"/>
    </source>
</evidence>
<dbReference type="STRING" id="1817863.A2Y62_13455"/>
<keyword evidence="2" id="KW-0472">Membrane</keyword>
<keyword evidence="1" id="KW-0175">Coiled coil</keyword>
<evidence type="ECO:0000256" key="1">
    <source>
        <dbReference type="SAM" id="Coils"/>
    </source>
</evidence>
<feature type="transmembrane region" description="Helical" evidence="2">
    <location>
        <begin position="102"/>
        <end position="121"/>
    </location>
</feature>
<dbReference type="EMBL" id="MFGW01000137">
    <property type="protein sequence ID" value="OGF64403.1"/>
    <property type="molecule type" value="Genomic_DNA"/>
</dbReference>
<dbReference type="AlphaFoldDB" id="A0A1F5VLV3"/>
<keyword evidence="2" id="KW-0812">Transmembrane</keyword>
<evidence type="ECO:0000313" key="4">
    <source>
        <dbReference type="Proteomes" id="UP000178943"/>
    </source>
</evidence>
<accession>A0A1F5VLV3</accession>
<reference evidence="3 4" key="1">
    <citation type="journal article" date="2016" name="Nat. Commun.">
        <title>Thousands of microbial genomes shed light on interconnected biogeochemical processes in an aquifer system.</title>
        <authorList>
            <person name="Anantharaman K."/>
            <person name="Brown C.T."/>
            <person name="Hug L.A."/>
            <person name="Sharon I."/>
            <person name="Castelle C.J."/>
            <person name="Probst A.J."/>
            <person name="Thomas B.C."/>
            <person name="Singh A."/>
            <person name="Wilkins M.J."/>
            <person name="Karaoz U."/>
            <person name="Brodie E.L."/>
            <person name="Williams K.H."/>
            <person name="Hubbard S.S."/>
            <person name="Banfield J.F."/>
        </authorList>
    </citation>
    <scope>NUCLEOTIDE SEQUENCE [LARGE SCALE GENOMIC DNA]</scope>
</reference>
<sequence length="269" mass="31445">MNCNNNESLESNKDKILNAQELQTKFTEAQMQMEELQNKIELIENEKKTEKLELERNKKTFSLFEKINAIIIIPAVYSYFSGWLYLYYYYYYFGIDLDSLEISFYSFFVYSWAILKGIYMYKNNIIDSIAIIISIILLVISFIFLVILRKYSIYSKGISLIFVGFIAFVVCGILAENIAFIKAEDVRNGHADIAIFNLKKDILNPYPENFIKMNEKGYLILIAQTKNSYYVLWQVAGEEGAMPLMFVYEIKKSDVISFMIRPNPGIKHF</sequence>
<evidence type="ECO:0000313" key="3">
    <source>
        <dbReference type="EMBL" id="OGF64403.1"/>
    </source>
</evidence>
<gene>
    <name evidence="3" type="ORF">A2Y62_13455</name>
</gene>
<feature type="transmembrane region" description="Helical" evidence="2">
    <location>
        <begin position="67"/>
        <end position="90"/>
    </location>
</feature>
<proteinExistence type="predicted"/>
<feature type="transmembrane region" description="Helical" evidence="2">
    <location>
        <begin position="128"/>
        <end position="147"/>
    </location>
</feature>
<dbReference type="Proteomes" id="UP000178943">
    <property type="component" value="Unassembled WGS sequence"/>
</dbReference>
<protein>
    <submittedName>
        <fullName evidence="3">Uncharacterized protein</fullName>
    </submittedName>
</protein>
<organism evidence="3 4">
    <name type="scientific">Candidatus Fischerbacteria bacterium RBG_13_37_8</name>
    <dbReference type="NCBI Taxonomy" id="1817863"/>
    <lineage>
        <taxon>Bacteria</taxon>
        <taxon>Candidatus Fischeribacteriota</taxon>
    </lineage>
</organism>
<keyword evidence="2" id="KW-1133">Transmembrane helix</keyword>
<feature type="coiled-coil region" evidence="1">
    <location>
        <begin position="19"/>
        <end position="60"/>
    </location>
</feature>